<protein>
    <submittedName>
        <fullName evidence="13">Butyrophilin-like protein 2</fullName>
    </submittedName>
</protein>
<dbReference type="InterPro" id="IPR051713">
    <property type="entry name" value="T-cell_Activation_Regulation"/>
</dbReference>
<dbReference type="OrthoDB" id="10012075at2759"/>
<keyword evidence="9" id="KW-0325">Glycoprotein</keyword>
<keyword evidence="7" id="KW-1015">Disulfide bond</keyword>
<organism evidence="13 14">
    <name type="scientific">Anabarilius grahami</name>
    <name type="common">Kanglang fish</name>
    <name type="synonym">Barilius grahami</name>
    <dbReference type="NCBI Taxonomy" id="495550"/>
    <lineage>
        <taxon>Eukaryota</taxon>
        <taxon>Metazoa</taxon>
        <taxon>Chordata</taxon>
        <taxon>Craniata</taxon>
        <taxon>Vertebrata</taxon>
        <taxon>Euteleostomi</taxon>
        <taxon>Actinopterygii</taxon>
        <taxon>Neopterygii</taxon>
        <taxon>Teleostei</taxon>
        <taxon>Ostariophysi</taxon>
        <taxon>Cypriniformes</taxon>
        <taxon>Xenocyprididae</taxon>
        <taxon>Xenocypridinae</taxon>
        <taxon>Xenocypridinae incertae sedis</taxon>
        <taxon>Anabarilius</taxon>
    </lineage>
</organism>
<dbReference type="GO" id="GO:0006955">
    <property type="term" value="P:immune response"/>
    <property type="evidence" value="ECO:0007669"/>
    <property type="project" value="TreeGrafter"/>
</dbReference>
<dbReference type="GO" id="GO:0071222">
    <property type="term" value="P:cellular response to lipopolysaccharide"/>
    <property type="evidence" value="ECO:0007669"/>
    <property type="project" value="TreeGrafter"/>
</dbReference>
<keyword evidence="5 11" id="KW-1133">Transmembrane helix</keyword>
<dbReference type="PROSITE" id="PS50835">
    <property type="entry name" value="IG_LIKE"/>
    <property type="match status" value="1"/>
</dbReference>
<feature type="domain" description="Ig-like" evidence="12">
    <location>
        <begin position="18"/>
        <end position="115"/>
    </location>
</feature>
<dbReference type="InterPro" id="IPR003599">
    <property type="entry name" value="Ig_sub"/>
</dbReference>
<accession>A0A3N0Y4E0</accession>
<dbReference type="SMART" id="SM00406">
    <property type="entry name" value="IGv"/>
    <property type="match status" value="1"/>
</dbReference>
<dbReference type="Gene3D" id="2.60.40.10">
    <property type="entry name" value="Immunoglobulins"/>
    <property type="match status" value="1"/>
</dbReference>
<proteinExistence type="predicted"/>
<dbReference type="Proteomes" id="UP000281406">
    <property type="component" value="Unassembled WGS sequence"/>
</dbReference>
<dbReference type="AlphaFoldDB" id="A0A3N0Y4E0"/>
<dbReference type="InterPro" id="IPR036179">
    <property type="entry name" value="Ig-like_dom_sf"/>
</dbReference>
<evidence type="ECO:0000256" key="2">
    <source>
        <dbReference type="ARBA" id="ARBA00022475"/>
    </source>
</evidence>
<evidence type="ECO:0000256" key="6">
    <source>
        <dbReference type="ARBA" id="ARBA00023136"/>
    </source>
</evidence>
<comment type="caution">
    <text evidence="13">The sequence shown here is derived from an EMBL/GenBank/DDBJ whole genome shotgun (WGS) entry which is preliminary data.</text>
</comment>
<evidence type="ECO:0000256" key="10">
    <source>
        <dbReference type="ARBA" id="ARBA00023319"/>
    </source>
</evidence>
<keyword evidence="6 11" id="KW-0472">Membrane</keyword>
<dbReference type="SUPFAM" id="SSF48726">
    <property type="entry name" value="Immunoglobulin"/>
    <property type="match status" value="1"/>
</dbReference>
<evidence type="ECO:0000256" key="4">
    <source>
        <dbReference type="ARBA" id="ARBA00022729"/>
    </source>
</evidence>
<evidence type="ECO:0000256" key="9">
    <source>
        <dbReference type="ARBA" id="ARBA00023180"/>
    </source>
</evidence>
<evidence type="ECO:0000256" key="7">
    <source>
        <dbReference type="ARBA" id="ARBA00023157"/>
    </source>
</evidence>
<dbReference type="InterPro" id="IPR013106">
    <property type="entry name" value="Ig_V-set"/>
</dbReference>
<dbReference type="EMBL" id="RJVU01052752">
    <property type="protein sequence ID" value="ROL41047.1"/>
    <property type="molecule type" value="Genomic_DNA"/>
</dbReference>
<evidence type="ECO:0000259" key="12">
    <source>
        <dbReference type="PROSITE" id="PS50835"/>
    </source>
</evidence>
<dbReference type="GO" id="GO:0009897">
    <property type="term" value="C:external side of plasma membrane"/>
    <property type="evidence" value="ECO:0007669"/>
    <property type="project" value="TreeGrafter"/>
</dbReference>
<reference evidence="13 14" key="1">
    <citation type="submission" date="2018-10" db="EMBL/GenBank/DDBJ databases">
        <title>Genome assembly for a Yunnan-Guizhou Plateau 3E fish, Anabarilius grahami (Regan), and its evolutionary and genetic applications.</title>
        <authorList>
            <person name="Jiang W."/>
        </authorList>
    </citation>
    <scope>NUCLEOTIDE SEQUENCE [LARGE SCALE GENOMIC DNA]</scope>
    <source>
        <strain evidence="13">AG-KIZ</strain>
        <tissue evidence="13">Muscle</tissue>
    </source>
</reference>
<dbReference type="Pfam" id="PF07686">
    <property type="entry name" value="V-set"/>
    <property type="match status" value="1"/>
</dbReference>
<gene>
    <name evidence="13" type="ORF">DPX16_0036</name>
</gene>
<dbReference type="PANTHER" id="PTHR25466">
    <property type="entry name" value="T-LYMPHOCYTE ACTIVATION ANTIGEN"/>
    <property type="match status" value="1"/>
</dbReference>
<dbReference type="PANTHER" id="PTHR25466:SF14">
    <property type="entry name" value="BUTYROPHILIN SUBFAMILY 2 MEMBER A2-LIKE-RELATED"/>
    <property type="match status" value="1"/>
</dbReference>
<dbReference type="InterPro" id="IPR013783">
    <property type="entry name" value="Ig-like_fold"/>
</dbReference>
<dbReference type="InterPro" id="IPR007110">
    <property type="entry name" value="Ig-like_dom"/>
</dbReference>
<sequence>MRENTHVKFTATKDVECLRVSGSNRSVSAYDGEDVTLNCSVDSHIKPEHIEEVKWIKTDEDILVLLYQNNETFPDSSDEQYRDRVEFTGEIPKGNFSLRLKSVRTEDKGVYMCQVFAGGLSGNAMVVLERLGFSLLHITVLVFCFVSGSGAVLLLYCLIYCRSKNTGVIERKNFLLQERVHSRHNHSNVCPECELRAQNNPQTFIPPMFEQLFSVLFHTE</sequence>
<dbReference type="SMART" id="SM00409">
    <property type="entry name" value="IG"/>
    <property type="match status" value="1"/>
</dbReference>
<comment type="subcellular location">
    <subcellularLocation>
        <location evidence="1">Cell membrane</location>
        <topology evidence="1">Single-pass type I membrane protein</topology>
    </subcellularLocation>
</comment>
<keyword evidence="4" id="KW-0732">Signal</keyword>
<dbReference type="FunFam" id="2.60.40.10:FF:000142">
    <property type="entry name" value="V-set domain-containing T-cell activation inhibitor 1"/>
    <property type="match status" value="1"/>
</dbReference>
<dbReference type="GO" id="GO:0042102">
    <property type="term" value="P:positive regulation of T cell proliferation"/>
    <property type="evidence" value="ECO:0007669"/>
    <property type="project" value="TreeGrafter"/>
</dbReference>
<dbReference type="GO" id="GO:0031295">
    <property type="term" value="P:T cell costimulation"/>
    <property type="evidence" value="ECO:0007669"/>
    <property type="project" value="TreeGrafter"/>
</dbReference>
<keyword evidence="14" id="KW-1185">Reference proteome</keyword>
<keyword evidence="2" id="KW-1003">Cell membrane</keyword>
<feature type="transmembrane region" description="Helical" evidence="11">
    <location>
        <begin position="109"/>
        <end position="128"/>
    </location>
</feature>
<feature type="transmembrane region" description="Helical" evidence="11">
    <location>
        <begin position="134"/>
        <end position="161"/>
    </location>
</feature>
<evidence type="ECO:0000313" key="13">
    <source>
        <dbReference type="EMBL" id="ROL41047.1"/>
    </source>
</evidence>
<dbReference type="GO" id="GO:0007166">
    <property type="term" value="P:cell surface receptor signaling pathway"/>
    <property type="evidence" value="ECO:0007669"/>
    <property type="project" value="TreeGrafter"/>
</dbReference>
<keyword evidence="10" id="KW-0393">Immunoglobulin domain</keyword>
<evidence type="ECO:0000256" key="1">
    <source>
        <dbReference type="ARBA" id="ARBA00004251"/>
    </source>
</evidence>
<name>A0A3N0Y4E0_ANAGA</name>
<evidence type="ECO:0000313" key="14">
    <source>
        <dbReference type="Proteomes" id="UP000281406"/>
    </source>
</evidence>
<keyword evidence="8" id="KW-0675">Receptor</keyword>
<dbReference type="GO" id="GO:0042130">
    <property type="term" value="P:negative regulation of T cell proliferation"/>
    <property type="evidence" value="ECO:0007669"/>
    <property type="project" value="TreeGrafter"/>
</dbReference>
<evidence type="ECO:0000256" key="8">
    <source>
        <dbReference type="ARBA" id="ARBA00023170"/>
    </source>
</evidence>
<evidence type="ECO:0000256" key="5">
    <source>
        <dbReference type="ARBA" id="ARBA00022989"/>
    </source>
</evidence>
<evidence type="ECO:0000256" key="3">
    <source>
        <dbReference type="ARBA" id="ARBA00022692"/>
    </source>
</evidence>
<evidence type="ECO:0000256" key="11">
    <source>
        <dbReference type="SAM" id="Phobius"/>
    </source>
</evidence>
<keyword evidence="3 11" id="KW-0812">Transmembrane</keyword>